<comment type="caution">
    <text evidence="9">The sequence shown here is derived from an EMBL/GenBank/DDBJ whole genome shotgun (WGS) entry which is preliminary data.</text>
</comment>
<sequence length="169" mass="19832">MGYNPLVQYIGQPILIFGVVFHFVMGFILEIQNSKARPVKYASNSSSSNSSWSSRNMIISGAVILAYFCLHWYDFWFQELNYKFIEMNAPNETRYYTELVHKFQNPIRVFLYCCAFVLLGFHLWHGFYSSMQSVGFNNKYAKALAKFGKYFAIVPCCFIFIALFHHFIR</sequence>
<dbReference type="InterPro" id="IPR000701">
    <property type="entry name" value="SuccDH_FuR_B_TM-su"/>
</dbReference>
<proteinExistence type="predicted"/>
<protein>
    <submittedName>
        <fullName evidence="9">Succinate dehydrogenase cytochrome b subunit</fullName>
    </submittedName>
</protein>
<evidence type="ECO:0000256" key="2">
    <source>
        <dbReference type="ARBA" id="ARBA00022617"/>
    </source>
</evidence>
<keyword evidence="7 8" id="KW-0472">Membrane</keyword>
<evidence type="ECO:0000256" key="1">
    <source>
        <dbReference type="ARBA" id="ARBA00004370"/>
    </source>
</evidence>
<gene>
    <name evidence="9" type="ORF">GCM10023210_33430</name>
</gene>
<dbReference type="Proteomes" id="UP001500353">
    <property type="component" value="Unassembled WGS sequence"/>
</dbReference>
<keyword evidence="10" id="KW-1185">Reference proteome</keyword>
<dbReference type="InterPro" id="IPR011138">
    <property type="entry name" value="Cytochrome_b-558"/>
</dbReference>
<keyword evidence="5 8" id="KW-1133">Transmembrane helix</keyword>
<keyword evidence="4" id="KW-0479">Metal-binding</keyword>
<dbReference type="SUPFAM" id="SSF81343">
    <property type="entry name" value="Fumarate reductase respiratory complex transmembrane subunits"/>
    <property type="match status" value="1"/>
</dbReference>
<keyword evidence="2" id="KW-0349">Heme</keyword>
<evidence type="ECO:0000313" key="10">
    <source>
        <dbReference type="Proteomes" id="UP001500353"/>
    </source>
</evidence>
<evidence type="ECO:0000256" key="6">
    <source>
        <dbReference type="ARBA" id="ARBA00023004"/>
    </source>
</evidence>
<reference evidence="10" key="1">
    <citation type="journal article" date="2019" name="Int. J. Syst. Evol. Microbiol.">
        <title>The Global Catalogue of Microorganisms (GCM) 10K type strain sequencing project: providing services to taxonomists for standard genome sequencing and annotation.</title>
        <authorList>
            <consortium name="The Broad Institute Genomics Platform"/>
            <consortium name="The Broad Institute Genome Sequencing Center for Infectious Disease"/>
            <person name="Wu L."/>
            <person name="Ma J."/>
        </authorList>
    </citation>
    <scope>NUCLEOTIDE SEQUENCE [LARGE SCALE GENOMIC DNA]</scope>
    <source>
        <strain evidence="10">JCM 18019</strain>
    </source>
</reference>
<evidence type="ECO:0000256" key="4">
    <source>
        <dbReference type="ARBA" id="ARBA00022723"/>
    </source>
</evidence>
<evidence type="ECO:0000256" key="3">
    <source>
        <dbReference type="ARBA" id="ARBA00022692"/>
    </source>
</evidence>
<evidence type="ECO:0000256" key="7">
    <source>
        <dbReference type="ARBA" id="ARBA00023136"/>
    </source>
</evidence>
<keyword evidence="6" id="KW-0408">Iron</keyword>
<evidence type="ECO:0000256" key="5">
    <source>
        <dbReference type="ARBA" id="ARBA00022989"/>
    </source>
</evidence>
<feature type="transmembrane region" description="Helical" evidence="8">
    <location>
        <begin position="150"/>
        <end position="168"/>
    </location>
</feature>
<accession>A0ABP9MLY1</accession>
<dbReference type="CDD" id="cd03498">
    <property type="entry name" value="SQR_TypeB_2_TM"/>
    <property type="match status" value="1"/>
</dbReference>
<dbReference type="Pfam" id="PF01127">
    <property type="entry name" value="Sdh_cyt"/>
    <property type="match status" value="1"/>
</dbReference>
<dbReference type="NCBIfam" id="TIGR02046">
    <property type="entry name" value="sdhC_b558_fam"/>
    <property type="match status" value="1"/>
</dbReference>
<evidence type="ECO:0000256" key="8">
    <source>
        <dbReference type="SAM" id="Phobius"/>
    </source>
</evidence>
<feature type="transmembrane region" description="Helical" evidence="8">
    <location>
        <begin position="52"/>
        <end position="73"/>
    </location>
</feature>
<comment type="subcellular location">
    <subcellularLocation>
        <location evidence="1">Membrane</location>
    </subcellularLocation>
</comment>
<feature type="transmembrane region" description="Helical" evidence="8">
    <location>
        <begin position="6"/>
        <end position="31"/>
    </location>
</feature>
<organism evidence="9 10">
    <name type="scientific">Chryseobacterium ginsengisoli</name>
    <dbReference type="NCBI Taxonomy" id="363853"/>
    <lineage>
        <taxon>Bacteria</taxon>
        <taxon>Pseudomonadati</taxon>
        <taxon>Bacteroidota</taxon>
        <taxon>Flavobacteriia</taxon>
        <taxon>Flavobacteriales</taxon>
        <taxon>Weeksellaceae</taxon>
        <taxon>Chryseobacterium group</taxon>
        <taxon>Chryseobacterium</taxon>
    </lineage>
</organism>
<dbReference type="Gene3D" id="1.20.1300.10">
    <property type="entry name" value="Fumarate reductase/succinate dehydrogenase, transmembrane subunit"/>
    <property type="match status" value="1"/>
</dbReference>
<name>A0ABP9MLY1_9FLAO</name>
<dbReference type="InterPro" id="IPR034804">
    <property type="entry name" value="SQR/QFR_C/D"/>
</dbReference>
<dbReference type="EMBL" id="BAABHX010000006">
    <property type="protein sequence ID" value="GAA5097907.1"/>
    <property type="molecule type" value="Genomic_DNA"/>
</dbReference>
<feature type="transmembrane region" description="Helical" evidence="8">
    <location>
        <begin position="109"/>
        <end position="129"/>
    </location>
</feature>
<keyword evidence="3 8" id="KW-0812">Transmembrane</keyword>
<evidence type="ECO:0000313" key="9">
    <source>
        <dbReference type="EMBL" id="GAA5097907.1"/>
    </source>
</evidence>